<protein>
    <submittedName>
        <fullName evidence="2">Uncharacterized protein</fullName>
    </submittedName>
</protein>
<keyword evidence="1" id="KW-0472">Membrane</keyword>
<dbReference type="AlphaFoldDB" id="A0A9D1P4R3"/>
<feature type="transmembrane region" description="Helical" evidence="1">
    <location>
        <begin position="141"/>
        <end position="164"/>
    </location>
</feature>
<comment type="caution">
    <text evidence="2">The sequence shown here is derived from an EMBL/GenBank/DDBJ whole genome shotgun (WGS) entry which is preliminary data.</text>
</comment>
<evidence type="ECO:0000313" key="3">
    <source>
        <dbReference type="Proteomes" id="UP000886884"/>
    </source>
</evidence>
<feature type="transmembrane region" description="Helical" evidence="1">
    <location>
        <begin position="206"/>
        <end position="227"/>
    </location>
</feature>
<proteinExistence type="predicted"/>
<dbReference type="InterPro" id="IPR029039">
    <property type="entry name" value="Flavoprotein-like_sf"/>
</dbReference>
<dbReference type="EMBL" id="DVOT01000016">
    <property type="protein sequence ID" value="HIV26504.1"/>
    <property type="molecule type" value="Genomic_DNA"/>
</dbReference>
<gene>
    <name evidence="2" type="ORF">IAA64_00925</name>
</gene>
<sequence length="258" mass="28269">MRVIFLTASPKRRGGASRYFASLLRLFLPGAQKTILPLRNRGDFSKALSALEDIDALCLCFPLYVDALPSHLIEFLALAEAHCREHACHFRVYALGNNGFIEGRQNRPALRMLRAWCEQANLPYGGGIGIGGGAMLRVLGIVYPILLLLSLAQIALALCGAGGNAHDPLLSLGTQLASWLFFNAAVLVGMARLACAMRKGREITDFYARVLLPAFLFIPIADLFMVLSSAFQGRFLFALCKRDVWRQKTSGNEANSHS</sequence>
<evidence type="ECO:0000256" key="1">
    <source>
        <dbReference type="SAM" id="Phobius"/>
    </source>
</evidence>
<dbReference type="SUPFAM" id="SSF52218">
    <property type="entry name" value="Flavoproteins"/>
    <property type="match status" value="1"/>
</dbReference>
<keyword evidence="1" id="KW-0812">Transmembrane</keyword>
<reference evidence="2" key="2">
    <citation type="journal article" date="2021" name="PeerJ">
        <title>Extensive microbial diversity within the chicken gut microbiome revealed by metagenomics and culture.</title>
        <authorList>
            <person name="Gilroy R."/>
            <person name="Ravi A."/>
            <person name="Getino M."/>
            <person name="Pursley I."/>
            <person name="Horton D.L."/>
            <person name="Alikhan N.F."/>
            <person name="Baker D."/>
            <person name="Gharbi K."/>
            <person name="Hall N."/>
            <person name="Watson M."/>
            <person name="Adriaenssens E.M."/>
            <person name="Foster-Nyarko E."/>
            <person name="Jarju S."/>
            <person name="Secka A."/>
            <person name="Antonio M."/>
            <person name="Oren A."/>
            <person name="Chaudhuri R.R."/>
            <person name="La Ragione R."/>
            <person name="Hildebrand F."/>
            <person name="Pallen M.J."/>
        </authorList>
    </citation>
    <scope>NUCLEOTIDE SEQUENCE</scope>
    <source>
        <strain evidence="2">CHK183-6373</strain>
    </source>
</reference>
<accession>A0A9D1P4R3</accession>
<organism evidence="2 3">
    <name type="scientific">Candidatus Ornithocaccomicrobium faecavium</name>
    <dbReference type="NCBI Taxonomy" id="2840890"/>
    <lineage>
        <taxon>Bacteria</taxon>
        <taxon>Bacillati</taxon>
        <taxon>Bacillota</taxon>
        <taxon>Clostridia</taxon>
        <taxon>Candidatus Ornithocaccomicrobium</taxon>
    </lineage>
</organism>
<dbReference type="Proteomes" id="UP000886884">
    <property type="component" value="Unassembled WGS sequence"/>
</dbReference>
<feature type="transmembrane region" description="Helical" evidence="1">
    <location>
        <begin position="176"/>
        <end position="194"/>
    </location>
</feature>
<keyword evidence="1" id="KW-1133">Transmembrane helix</keyword>
<reference evidence="2" key="1">
    <citation type="submission" date="2020-10" db="EMBL/GenBank/DDBJ databases">
        <authorList>
            <person name="Gilroy R."/>
        </authorList>
    </citation>
    <scope>NUCLEOTIDE SEQUENCE</scope>
    <source>
        <strain evidence="2">CHK183-6373</strain>
    </source>
</reference>
<name>A0A9D1P4R3_9FIRM</name>
<evidence type="ECO:0000313" key="2">
    <source>
        <dbReference type="EMBL" id="HIV26504.1"/>
    </source>
</evidence>